<keyword evidence="2" id="KW-1185">Reference proteome</keyword>
<dbReference type="Proteomes" id="UP001500571">
    <property type="component" value="Unassembled WGS sequence"/>
</dbReference>
<evidence type="ECO:0000313" key="2">
    <source>
        <dbReference type="Proteomes" id="UP001500571"/>
    </source>
</evidence>
<dbReference type="EMBL" id="BAAAPB010000004">
    <property type="protein sequence ID" value="GAA1972640.1"/>
    <property type="molecule type" value="Genomic_DNA"/>
</dbReference>
<dbReference type="CDD" id="cd07067">
    <property type="entry name" value="HP_PGM_like"/>
    <property type="match status" value="1"/>
</dbReference>
<dbReference type="PIRSF" id="PIRSF000709">
    <property type="entry name" value="6PFK_2-Ptase"/>
    <property type="match status" value="1"/>
</dbReference>
<dbReference type="SUPFAM" id="SSF53254">
    <property type="entry name" value="Phosphoglycerate mutase-like"/>
    <property type="match status" value="1"/>
</dbReference>
<dbReference type="Gene3D" id="3.40.50.1240">
    <property type="entry name" value="Phosphoglycerate mutase-like"/>
    <property type="match status" value="1"/>
</dbReference>
<dbReference type="InterPro" id="IPR013078">
    <property type="entry name" value="His_Pase_superF_clade-1"/>
</dbReference>
<evidence type="ECO:0000313" key="1">
    <source>
        <dbReference type="EMBL" id="GAA1972640.1"/>
    </source>
</evidence>
<dbReference type="InterPro" id="IPR050275">
    <property type="entry name" value="PGM_Phosphatase"/>
</dbReference>
<accession>A0ABN2RPD9</accession>
<dbReference type="SMART" id="SM00855">
    <property type="entry name" value="PGAM"/>
    <property type="match status" value="1"/>
</dbReference>
<dbReference type="PANTHER" id="PTHR48100:SF15">
    <property type="entry name" value="SEDOHEPTULOSE 1,7-BISPHOSPHATASE"/>
    <property type="match status" value="1"/>
</dbReference>
<protein>
    <submittedName>
        <fullName evidence="1">Acid phosphatase</fullName>
    </submittedName>
</protein>
<organism evidence="1 2">
    <name type="scientific">Nocardioides panacihumi</name>
    <dbReference type="NCBI Taxonomy" id="400774"/>
    <lineage>
        <taxon>Bacteria</taxon>
        <taxon>Bacillati</taxon>
        <taxon>Actinomycetota</taxon>
        <taxon>Actinomycetes</taxon>
        <taxon>Propionibacteriales</taxon>
        <taxon>Nocardioidaceae</taxon>
        <taxon>Nocardioides</taxon>
    </lineage>
</organism>
<sequence length="195" mass="21460">MPAALPNWAAMTDLYLVRHGATEWSIAGRHTGTTDLPLLPEGEDTARALTERLRDADFGLVLTSPRQRARRTAELAGFPDAVVDDDLAEWDYGDYEGVTTEAIREKDPGWTIWSGVTPGGETPEQVGDRLDRVIERVRATHGDALVFGHGHALRALAARWLGLPVAEGRLLKLDTATLSVLGFEREQPVVLRWNS</sequence>
<gene>
    <name evidence="1" type="ORF">GCM10009798_37260</name>
</gene>
<name>A0ABN2RPD9_9ACTN</name>
<reference evidence="1 2" key="1">
    <citation type="journal article" date="2019" name="Int. J. Syst. Evol. Microbiol.">
        <title>The Global Catalogue of Microorganisms (GCM) 10K type strain sequencing project: providing services to taxonomists for standard genome sequencing and annotation.</title>
        <authorList>
            <consortium name="The Broad Institute Genomics Platform"/>
            <consortium name="The Broad Institute Genome Sequencing Center for Infectious Disease"/>
            <person name="Wu L."/>
            <person name="Ma J."/>
        </authorList>
    </citation>
    <scope>NUCLEOTIDE SEQUENCE [LARGE SCALE GENOMIC DNA]</scope>
    <source>
        <strain evidence="1 2">JCM 15309</strain>
    </source>
</reference>
<dbReference type="Pfam" id="PF00300">
    <property type="entry name" value="His_Phos_1"/>
    <property type="match status" value="1"/>
</dbReference>
<proteinExistence type="predicted"/>
<comment type="caution">
    <text evidence="1">The sequence shown here is derived from an EMBL/GenBank/DDBJ whole genome shotgun (WGS) entry which is preliminary data.</text>
</comment>
<dbReference type="PANTHER" id="PTHR48100">
    <property type="entry name" value="BROAD-SPECIFICITY PHOSPHATASE YOR283W-RELATED"/>
    <property type="match status" value="1"/>
</dbReference>
<dbReference type="InterPro" id="IPR029033">
    <property type="entry name" value="His_PPase_superfam"/>
</dbReference>